<accession>A0A9Q0AME4</accession>
<reference evidence="3" key="1">
    <citation type="submission" date="2021-03" db="EMBL/GenBank/DDBJ databases">
        <title>Revisited historic fungal species revealed as producer of novel bioactive compounds through whole genome sequencing and comparative genomics.</title>
        <authorList>
            <person name="Vignolle G.A."/>
            <person name="Hochenegger N."/>
            <person name="Mach R.L."/>
            <person name="Mach-Aigner A.R."/>
            <person name="Javad Rahimi M."/>
            <person name="Salim K.A."/>
            <person name="Chan C.M."/>
            <person name="Lim L.B.L."/>
            <person name="Cai F."/>
            <person name="Druzhinina I.S."/>
            <person name="U'Ren J.M."/>
            <person name="Derntl C."/>
        </authorList>
    </citation>
    <scope>NUCLEOTIDE SEQUENCE</scope>
    <source>
        <strain evidence="3">TUCIM 5799</strain>
    </source>
</reference>
<dbReference type="AlphaFoldDB" id="A0A9Q0AME4"/>
<dbReference type="Gene3D" id="3.40.50.1820">
    <property type="entry name" value="alpha/beta hydrolase"/>
    <property type="match status" value="1"/>
</dbReference>
<protein>
    <recommendedName>
        <fullName evidence="2">Alpha/beta hydrolase fold-3 domain-containing protein</fullName>
    </recommendedName>
</protein>
<dbReference type="InterPro" id="IPR029058">
    <property type="entry name" value="AB_hydrolase_fold"/>
</dbReference>
<dbReference type="PANTHER" id="PTHR48081">
    <property type="entry name" value="AB HYDROLASE SUPERFAMILY PROTEIN C4A8.06C"/>
    <property type="match status" value="1"/>
</dbReference>
<gene>
    <name evidence="3" type="ORF">JX265_005603</name>
</gene>
<dbReference type="InterPro" id="IPR013094">
    <property type="entry name" value="AB_hydrolase_3"/>
</dbReference>
<proteinExistence type="predicted"/>
<comment type="caution">
    <text evidence="3">The sequence shown here is derived from an EMBL/GenBank/DDBJ whole genome shotgun (WGS) entry which is preliminary data.</text>
</comment>
<dbReference type="SUPFAM" id="SSF53474">
    <property type="entry name" value="alpha/beta-Hydrolases"/>
    <property type="match status" value="1"/>
</dbReference>
<name>A0A9Q0AME4_9PEZI</name>
<sequence>MGAAILRAVFRYLAVVRFQQPPQLSAGKSGGRFVLIAPPEASLIRGVLSSPAAAMKPAPVGAVWQPAPVSPESTDPNLKYRLASDKNPFPAAVQDLFTTYQYVLDLGVASRDIVVMGDSAGANLVLALLRYLAKHGLPQPGGATAFSPWVEVTSEAVQRYNQSTARGYDILDVPLLEWALEVYRPRGKTLKAEEEAYVSPLNHPFRL</sequence>
<dbReference type="EMBL" id="JAFIMR010000012">
    <property type="protein sequence ID" value="KAI1871617.1"/>
    <property type="molecule type" value="Genomic_DNA"/>
</dbReference>
<evidence type="ECO:0000259" key="2">
    <source>
        <dbReference type="Pfam" id="PF07859"/>
    </source>
</evidence>
<keyword evidence="1" id="KW-0378">Hydrolase</keyword>
<dbReference type="GO" id="GO:0016787">
    <property type="term" value="F:hydrolase activity"/>
    <property type="evidence" value="ECO:0007669"/>
    <property type="project" value="UniProtKB-KW"/>
</dbReference>
<evidence type="ECO:0000313" key="4">
    <source>
        <dbReference type="Proteomes" id="UP000829685"/>
    </source>
</evidence>
<dbReference type="PANTHER" id="PTHR48081:SF8">
    <property type="entry name" value="ALPHA_BETA HYDROLASE FOLD-3 DOMAIN-CONTAINING PROTEIN-RELATED"/>
    <property type="match status" value="1"/>
</dbReference>
<dbReference type="Proteomes" id="UP000829685">
    <property type="component" value="Unassembled WGS sequence"/>
</dbReference>
<evidence type="ECO:0000256" key="1">
    <source>
        <dbReference type="ARBA" id="ARBA00022801"/>
    </source>
</evidence>
<keyword evidence="4" id="KW-1185">Reference proteome</keyword>
<dbReference type="InterPro" id="IPR050300">
    <property type="entry name" value="GDXG_lipolytic_enzyme"/>
</dbReference>
<dbReference type="Pfam" id="PF07859">
    <property type="entry name" value="Abhydrolase_3"/>
    <property type="match status" value="1"/>
</dbReference>
<evidence type="ECO:0000313" key="3">
    <source>
        <dbReference type="EMBL" id="KAI1871617.1"/>
    </source>
</evidence>
<organism evidence="3 4">
    <name type="scientific">Neoarthrinium moseri</name>
    <dbReference type="NCBI Taxonomy" id="1658444"/>
    <lineage>
        <taxon>Eukaryota</taxon>
        <taxon>Fungi</taxon>
        <taxon>Dikarya</taxon>
        <taxon>Ascomycota</taxon>
        <taxon>Pezizomycotina</taxon>
        <taxon>Sordariomycetes</taxon>
        <taxon>Xylariomycetidae</taxon>
        <taxon>Amphisphaeriales</taxon>
        <taxon>Apiosporaceae</taxon>
        <taxon>Neoarthrinium</taxon>
    </lineage>
</organism>
<feature type="domain" description="Alpha/beta hydrolase fold-3" evidence="2">
    <location>
        <begin position="79"/>
        <end position="203"/>
    </location>
</feature>